<proteinExistence type="predicted"/>
<reference evidence="1" key="2">
    <citation type="submission" date="2015-03" db="UniProtKB">
        <authorList>
            <consortium name="EnsemblPlants"/>
        </authorList>
    </citation>
    <scope>IDENTIFICATION</scope>
</reference>
<keyword evidence="2" id="KW-1185">Reference proteome</keyword>
<dbReference type="Gramene" id="OBART04G09000.1">
    <property type="protein sequence ID" value="OBART04G09000.1"/>
    <property type="gene ID" value="OBART04G09000"/>
</dbReference>
<organism evidence="1">
    <name type="scientific">Oryza barthii</name>
    <dbReference type="NCBI Taxonomy" id="65489"/>
    <lineage>
        <taxon>Eukaryota</taxon>
        <taxon>Viridiplantae</taxon>
        <taxon>Streptophyta</taxon>
        <taxon>Embryophyta</taxon>
        <taxon>Tracheophyta</taxon>
        <taxon>Spermatophyta</taxon>
        <taxon>Magnoliopsida</taxon>
        <taxon>Liliopsida</taxon>
        <taxon>Poales</taxon>
        <taxon>Poaceae</taxon>
        <taxon>BOP clade</taxon>
        <taxon>Oryzoideae</taxon>
        <taxon>Oryzeae</taxon>
        <taxon>Oryzinae</taxon>
        <taxon>Oryza</taxon>
    </lineage>
</organism>
<sequence length="62" mass="7065">MTLRDFDCLAPQVRWTRESPTTDSISREVSWWRSPRSGLITHSAATNLHHTNDSIVATRAID</sequence>
<dbReference type="Proteomes" id="UP000026960">
    <property type="component" value="Chromosome 4"/>
</dbReference>
<name>A0A0D3FUN6_9ORYZ</name>
<evidence type="ECO:0000313" key="2">
    <source>
        <dbReference type="Proteomes" id="UP000026960"/>
    </source>
</evidence>
<protein>
    <submittedName>
        <fullName evidence="1">Uncharacterized protein</fullName>
    </submittedName>
</protein>
<reference evidence="1" key="1">
    <citation type="journal article" date="2009" name="Rice">
        <title>De Novo Next Generation Sequencing of Plant Genomes.</title>
        <authorList>
            <person name="Rounsley S."/>
            <person name="Marri P.R."/>
            <person name="Yu Y."/>
            <person name="He R."/>
            <person name="Sisneros N."/>
            <person name="Goicoechea J.L."/>
            <person name="Lee S.J."/>
            <person name="Angelova A."/>
            <person name="Kudrna D."/>
            <person name="Luo M."/>
            <person name="Affourtit J."/>
            <person name="Desany B."/>
            <person name="Knight J."/>
            <person name="Niazi F."/>
            <person name="Egholm M."/>
            <person name="Wing R.A."/>
        </authorList>
    </citation>
    <scope>NUCLEOTIDE SEQUENCE [LARGE SCALE GENOMIC DNA]</scope>
    <source>
        <strain evidence="1">cv. IRGC 105608</strain>
    </source>
</reference>
<accession>A0A0D3FUN6</accession>
<dbReference type="AlphaFoldDB" id="A0A0D3FUN6"/>
<evidence type="ECO:0000313" key="1">
    <source>
        <dbReference type="EnsemblPlants" id="OBART04G09000.1"/>
    </source>
</evidence>
<dbReference type="HOGENOM" id="CLU_2907635_0_0_1"/>
<dbReference type="PaxDb" id="65489-OBART04G09000.1"/>
<dbReference type="EnsemblPlants" id="OBART04G09000.1">
    <property type="protein sequence ID" value="OBART04G09000.1"/>
    <property type="gene ID" value="OBART04G09000"/>
</dbReference>